<organism evidence="2 3">
    <name type="scientific">Vitrella brassicaformis (strain CCMP3155)</name>
    <dbReference type="NCBI Taxonomy" id="1169540"/>
    <lineage>
        <taxon>Eukaryota</taxon>
        <taxon>Sar</taxon>
        <taxon>Alveolata</taxon>
        <taxon>Colpodellida</taxon>
        <taxon>Vitrellaceae</taxon>
        <taxon>Vitrella</taxon>
    </lineage>
</organism>
<evidence type="ECO:0000313" key="2">
    <source>
        <dbReference type="EMBL" id="CEL93672.1"/>
    </source>
</evidence>
<protein>
    <recommendedName>
        <fullName evidence="4">SUEL-type lectin domain-containing protein</fullName>
    </recommendedName>
</protein>
<dbReference type="InParanoid" id="A0A0G4EDB0"/>
<dbReference type="EMBL" id="CDMY01000182">
    <property type="protein sequence ID" value="CEL93672.1"/>
    <property type="molecule type" value="Genomic_DNA"/>
</dbReference>
<reference evidence="2 3" key="1">
    <citation type="submission" date="2014-11" db="EMBL/GenBank/DDBJ databases">
        <authorList>
            <person name="Zhu J."/>
            <person name="Qi W."/>
            <person name="Song R."/>
        </authorList>
    </citation>
    <scope>NUCLEOTIDE SEQUENCE [LARGE SCALE GENOMIC DNA]</scope>
</reference>
<accession>A0A0G4EDB0</accession>
<sequence>MRFGFGMVVVVGLAAIVQPLLAAQRNYARRGEMSVALEAQQMSSVQLQLDHAKSTLTAAHHMHTTAQQLTATAMEAITNALGQIAAIAGSAQKVATIKEDPCSVGKNEDGLLVVHWPECGGKEPVCVIDIRRTSYAESAVRGICLSDQDAQKVCTRIEQDDVFGWPHKFCVREKQKKSFWKK</sequence>
<name>A0A0G4EDB0_VITBC</name>
<evidence type="ECO:0000313" key="3">
    <source>
        <dbReference type="Proteomes" id="UP000041254"/>
    </source>
</evidence>
<gene>
    <name evidence="2" type="ORF">Vbra_4883</name>
</gene>
<feature type="signal peptide" evidence="1">
    <location>
        <begin position="1"/>
        <end position="22"/>
    </location>
</feature>
<keyword evidence="3" id="KW-1185">Reference proteome</keyword>
<dbReference type="Proteomes" id="UP000041254">
    <property type="component" value="Unassembled WGS sequence"/>
</dbReference>
<dbReference type="AlphaFoldDB" id="A0A0G4EDB0"/>
<evidence type="ECO:0000256" key="1">
    <source>
        <dbReference type="SAM" id="SignalP"/>
    </source>
</evidence>
<evidence type="ECO:0008006" key="4">
    <source>
        <dbReference type="Google" id="ProtNLM"/>
    </source>
</evidence>
<proteinExistence type="predicted"/>
<keyword evidence="1" id="KW-0732">Signal</keyword>
<dbReference type="VEuPathDB" id="CryptoDB:Vbra_4883"/>
<feature type="chain" id="PRO_5005187455" description="SUEL-type lectin domain-containing protein" evidence="1">
    <location>
        <begin position="23"/>
        <end position="182"/>
    </location>
</feature>